<reference evidence="1 2" key="1">
    <citation type="submission" date="2020-03" db="EMBL/GenBank/DDBJ databases">
        <title>WGS of actinomycetes isolated from Thailand.</title>
        <authorList>
            <person name="Thawai C."/>
        </authorList>
    </citation>
    <scope>NUCLEOTIDE SEQUENCE [LARGE SCALE GENOMIC DNA]</scope>
    <source>
        <strain evidence="1 2">HSS6-12</strain>
    </source>
</reference>
<evidence type="ECO:0000313" key="2">
    <source>
        <dbReference type="Proteomes" id="UP000783871"/>
    </source>
</evidence>
<protein>
    <submittedName>
        <fullName evidence="1">Uncharacterized protein</fullName>
    </submittedName>
</protein>
<keyword evidence="2" id="KW-1185">Reference proteome</keyword>
<name>A0ABX0ZCI9_9ACTN</name>
<organism evidence="1 2">
    <name type="scientific">Micromonospora thermarum</name>
    <dbReference type="NCBI Taxonomy" id="2720024"/>
    <lineage>
        <taxon>Bacteria</taxon>
        <taxon>Bacillati</taxon>
        <taxon>Actinomycetota</taxon>
        <taxon>Actinomycetes</taxon>
        <taxon>Micromonosporales</taxon>
        <taxon>Micromonosporaceae</taxon>
        <taxon>Micromonospora</taxon>
    </lineage>
</organism>
<dbReference type="EMBL" id="JAATEO010000018">
    <property type="protein sequence ID" value="NJP33675.1"/>
    <property type="molecule type" value="Genomic_DNA"/>
</dbReference>
<sequence>MPVSDRIAARVRTAWPMLLGYLAARLLDVGAPVADWLTVTLGVTVTEAQVAAVLGLVLGYGVYEAGRWLEQRTGVGRPARLARLLGRALLSLGLHTGQPTYLRRGGVIRSDYTPRWAQRP</sequence>
<proteinExistence type="predicted"/>
<gene>
    <name evidence="1" type="ORF">HCJ94_17225</name>
</gene>
<accession>A0ABX0ZCI9</accession>
<evidence type="ECO:0000313" key="1">
    <source>
        <dbReference type="EMBL" id="NJP33675.1"/>
    </source>
</evidence>
<comment type="caution">
    <text evidence="1">The sequence shown here is derived from an EMBL/GenBank/DDBJ whole genome shotgun (WGS) entry which is preliminary data.</text>
</comment>
<dbReference type="Proteomes" id="UP000783871">
    <property type="component" value="Unassembled WGS sequence"/>
</dbReference>
<dbReference type="RefSeq" id="WP_168002049.1">
    <property type="nucleotide sequence ID" value="NZ_JAATEO010000018.1"/>
</dbReference>